<dbReference type="EMBL" id="OFSM01000049">
    <property type="protein sequence ID" value="SOY32412.1"/>
    <property type="molecule type" value="Genomic_DNA"/>
</dbReference>
<accession>A0A2K4ZPX9</accession>
<dbReference type="OrthoDB" id="2041990at2"/>
<sequence>MKAKKIRYIILFFLLAAAVGACIYSYPIWKDAGVLRRHMAAGQFTFDLEVELDRTALEAGQAKLLENLAKLTGYEEDALFRLRIKGRTRGDKIQALIYPEGEEEPLMELYLSDELDAVNETLPYNTIRKNLVEKVALLDHIMPAELEAVYMTLEQVEQIFDLDLSRIREFHLPEFSTDRSTAAYFPLLALAPKERTEQGCRYGVAMEQVRMEVEIGSSVSGENGNAEPGGEETGIVRIEFSMENPGELAEQQAALLSRLGVELPVGELQMLKSISAVIEPGKGEKPEAPTRFMDQEKVDLIVKIRDLIREISDFFTPEEKRL</sequence>
<organism evidence="1 2">
    <name type="scientific">Acetatifactor muris</name>
    <dbReference type="NCBI Taxonomy" id="879566"/>
    <lineage>
        <taxon>Bacteria</taxon>
        <taxon>Bacillati</taxon>
        <taxon>Bacillota</taxon>
        <taxon>Clostridia</taxon>
        <taxon>Lachnospirales</taxon>
        <taxon>Lachnospiraceae</taxon>
        <taxon>Acetatifactor</taxon>
    </lineage>
</organism>
<dbReference type="Proteomes" id="UP000236311">
    <property type="component" value="Unassembled WGS sequence"/>
</dbReference>
<name>A0A2K4ZPX9_9FIRM</name>
<evidence type="ECO:0000313" key="1">
    <source>
        <dbReference type="EMBL" id="SOY32412.1"/>
    </source>
</evidence>
<gene>
    <name evidence="1" type="ORF">AMURIS_05171</name>
</gene>
<proteinExistence type="predicted"/>
<reference evidence="1 2" key="1">
    <citation type="submission" date="2018-01" db="EMBL/GenBank/DDBJ databases">
        <authorList>
            <person name="Gaut B.S."/>
            <person name="Morton B.R."/>
            <person name="Clegg M.T."/>
            <person name="Duvall M.R."/>
        </authorList>
    </citation>
    <scope>NUCLEOTIDE SEQUENCE [LARGE SCALE GENOMIC DNA]</scope>
    <source>
        <strain evidence="1">GP69</strain>
    </source>
</reference>
<keyword evidence="2" id="KW-1185">Reference proteome</keyword>
<protein>
    <submittedName>
        <fullName evidence="1">Uncharacterized protein</fullName>
    </submittedName>
</protein>
<dbReference type="AlphaFoldDB" id="A0A2K4ZPX9"/>
<dbReference type="RefSeq" id="WP_103242359.1">
    <property type="nucleotide sequence ID" value="NZ_JANJZD010000054.1"/>
</dbReference>
<dbReference type="PROSITE" id="PS51257">
    <property type="entry name" value="PROKAR_LIPOPROTEIN"/>
    <property type="match status" value="1"/>
</dbReference>
<evidence type="ECO:0000313" key="2">
    <source>
        <dbReference type="Proteomes" id="UP000236311"/>
    </source>
</evidence>